<dbReference type="InterPro" id="IPR025348">
    <property type="entry name" value="DUF4252"/>
</dbReference>
<proteinExistence type="predicted"/>
<accession>A0A5S5DNU4</accession>
<evidence type="ECO:0000313" key="2">
    <source>
        <dbReference type="Proteomes" id="UP000325105"/>
    </source>
</evidence>
<evidence type="ECO:0000313" key="1">
    <source>
        <dbReference type="EMBL" id="TYP97587.1"/>
    </source>
</evidence>
<keyword evidence="2" id="KW-1185">Reference proteome</keyword>
<dbReference type="Proteomes" id="UP000325105">
    <property type="component" value="Unassembled WGS sequence"/>
</dbReference>
<dbReference type="PROSITE" id="PS51257">
    <property type="entry name" value="PROKAR_LIPOPROTEIN"/>
    <property type="match status" value="1"/>
</dbReference>
<comment type="caution">
    <text evidence="1">The sequence shown here is derived from an EMBL/GenBank/DDBJ whole genome shotgun (WGS) entry which is preliminary data.</text>
</comment>
<name>A0A5S5DNU4_9SPHI</name>
<protein>
    <submittedName>
        <fullName evidence="1">Uncharacterized protein DUF4252</fullName>
    </submittedName>
</protein>
<sequence>MVKIYQLTFCIALILTIQSCYVKQSSNMRFIDRSVAGRNAEIVSIKVPMFLVKPFLAKELRKEDDEMLRLALKKVRSVKLTTLSNPANSDRIRESFRKFLRDEQMEEFASVVSDGDRVSINGQVKKDRIKKLMLDVSSADGEHVFIEVKGNFTMDDIAQAVNSYEVSTRAGCAP</sequence>
<dbReference type="AlphaFoldDB" id="A0A5S5DNU4"/>
<gene>
    <name evidence="1" type="ORF">BC792_1027</name>
</gene>
<dbReference type="Pfam" id="PF14060">
    <property type="entry name" value="DUF4252"/>
    <property type="match status" value="1"/>
</dbReference>
<dbReference type="EMBL" id="VNHX01000002">
    <property type="protein sequence ID" value="TYP97587.1"/>
    <property type="molecule type" value="Genomic_DNA"/>
</dbReference>
<organism evidence="1 2">
    <name type="scientific">Sphingobacterium allocomposti</name>
    <dbReference type="NCBI Taxonomy" id="415956"/>
    <lineage>
        <taxon>Bacteria</taxon>
        <taxon>Pseudomonadati</taxon>
        <taxon>Bacteroidota</taxon>
        <taxon>Sphingobacteriia</taxon>
        <taxon>Sphingobacteriales</taxon>
        <taxon>Sphingobacteriaceae</taxon>
        <taxon>Sphingobacterium</taxon>
    </lineage>
</organism>
<reference evidence="1 2" key="1">
    <citation type="submission" date="2019-07" db="EMBL/GenBank/DDBJ databases">
        <title>Genomic Encyclopedia of Archaeal and Bacterial Type Strains, Phase II (KMG-II): from individual species to whole genera.</title>
        <authorList>
            <person name="Goeker M."/>
        </authorList>
    </citation>
    <scope>NUCLEOTIDE SEQUENCE [LARGE SCALE GENOMIC DNA]</scope>
    <source>
        <strain evidence="1 2">DSM 18850</strain>
    </source>
</reference>